<evidence type="ECO:0000313" key="1">
    <source>
        <dbReference type="EMBL" id="CAI4215603.1"/>
    </source>
</evidence>
<dbReference type="AlphaFoldDB" id="A0A9P1H4V2"/>
<organism evidence="1 2">
    <name type="scientific">Parascedosporium putredinis</name>
    <dbReference type="NCBI Taxonomy" id="1442378"/>
    <lineage>
        <taxon>Eukaryota</taxon>
        <taxon>Fungi</taxon>
        <taxon>Dikarya</taxon>
        <taxon>Ascomycota</taxon>
        <taxon>Pezizomycotina</taxon>
        <taxon>Sordariomycetes</taxon>
        <taxon>Hypocreomycetidae</taxon>
        <taxon>Microascales</taxon>
        <taxon>Microascaceae</taxon>
        <taxon>Parascedosporium</taxon>
    </lineage>
</organism>
<evidence type="ECO:0000313" key="2">
    <source>
        <dbReference type="Proteomes" id="UP000838763"/>
    </source>
</evidence>
<keyword evidence="2" id="KW-1185">Reference proteome</keyword>
<sequence length="140" mass="15379">MARLPAPLLHEENSSSRIYSEIGVVVDNLRENESGPARSNARMSKLRVVCPGGNPRSCSQDAKYLLRGAVINYCNQILATAGEVKNYIQSTIQSDNAQRTEALRALDTSINDAVQTCLFLDRFSESQSDTFDGSDGRFFG</sequence>
<dbReference type="EMBL" id="CALLCH030000012">
    <property type="protein sequence ID" value="CAI4215603.1"/>
    <property type="molecule type" value="Genomic_DNA"/>
</dbReference>
<accession>A0A9P1H4V2</accession>
<protein>
    <submittedName>
        <fullName evidence="1">Uncharacterized protein</fullName>
    </submittedName>
</protein>
<dbReference type="Proteomes" id="UP000838763">
    <property type="component" value="Unassembled WGS sequence"/>
</dbReference>
<proteinExistence type="predicted"/>
<gene>
    <name evidence="1" type="ORF">PPNO1_LOCUS5311</name>
</gene>
<reference evidence="1" key="1">
    <citation type="submission" date="2022-11" db="EMBL/GenBank/DDBJ databases">
        <authorList>
            <person name="Scott C."/>
            <person name="Bruce N."/>
        </authorList>
    </citation>
    <scope>NUCLEOTIDE SEQUENCE</scope>
</reference>
<name>A0A9P1H4V2_9PEZI</name>
<comment type="caution">
    <text evidence="1">The sequence shown here is derived from an EMBL/GenBank/DDBJ whole genome shotgun (WGS) entry which is preliminary data.</text>
</comment>